<evidence type="ECO:0000313" key="3">
    <source>
        <dbReference type="Proteomes" id="UP000000763"/>
    </source>
</evidence>
<reference evidence="3" key="2">
    <citation type="journal article" date="2008" name="Nucleic Acids Res.">
        <title>The rice annotation project database (RAP-DB): 2008 update.</title>
        <authorList>
            <consortium name="The rice annotation project (RAP)"/>
        </authorList>
    </citation>
    <scope>GENOME REANNOTATION</scope>
    <source>
        <strain evidence="3">cv. Nipponbare</strain>
    </source>
</reference>
<feature type="region of interest" description="Disordered" evidence="1">
    <location>
        <begin position="17"/>
        <end position="133"/>
    </location>
</feature>
<reference evidence="3" key="1">
    <citation type="journal article" date="2005" name="Nature">
        <title>The map-based sequence of the rice genome.</title>
        <authorList>
            <consortium name="International rice genome sequencing project (IRGSP)"/>
            <person name="Matsumoto T."/>
            <person name="Wu J."/>
            <person name="Kanamori H."/>
            <person name="Katayose Y."/>
            <person name="Fujisawa M."/>
            <person name="Namiki N."/>
            <person name="Mizuno H."/>
            <person name="Yamamoto K."/>
            <person name="Antonio B.A."/>
            <person name="Baba T."/>
            <person name="Sakata K."/>
            <person name="Nagamura Y."/>
            <person name="Aoki H."/>
            <person name="Arikawa K."/>
            <person name="Arita K."/>
            <person name="Bito T."/>
            <person name="Chiden Y."/>
            <person name="Fujitsuka N."/>
            <person name="Fukunaka R."/>
            <person name="Hamada M."/>
            <person name="Harada C."/>
            <person name="Hayashi A."/>
            <person name="Hijishita S."/>
            <person name="Honda M."/>
            <person name="Hosokawa S."/>
            <person name="Ichikawa Y."/>
            <person name="Idonuma A."/>
            <person name="Iijima M."/>
            <person name="Ikeda M."/>
            <person name="Ikeno M."/>
            <person name="Ito K."/>
            <person name="Ito S."/>
            <person name="Ito T."/>
            <person name="Ito Y."/>
            <person name="Ito Y."/>
            <person name="Iwabuchi A."/>
            <person name="Kamiya K."/>
            <person name="Karasawa W."/>
            <person name="Kurita K."/>
            <person name="Katagiri S."/>
            <person name="Kikuta A."/>
            <person name="Kobayashi H."/>
            <person name="Kobayashi N."/>
            <person name="Machita K."/>
            <person name="Maehara T."/>
            <person name="Masukawa M."/>
            <person name="Mizubayashi T."/>
            <person name="Mukai Y."/>
            <person name="Nagasaki H."/>
            <person name="Nagata Y."/>
            <person name="Naito S."/>
            <person name="Nakashima M."/>
            <person name="Nakama Y."/>
            <person name="Nakamichi Y."/>
            <person name="Nakamura M."/>
            <person name="Meguro A."/>
            <person name="Negishi M."/>
            <person name="Ohta I."/>
            <person name="Ohta T."/>
            <person name="Okamoto M."/>
            <person name="Ono N."/>
            <person name="Saji S."/>
            <person name="Sakaguchi M."/>
            <person name="Sakai K."/>
            <person name="Shibata M."/>
            <person name="Shimokawa T."/>
            <person name="Song J."/>
            <person name="Takazaki Y."/>
            <person name="Terasawa K."/>
            <person name="Tsugane M."/>
            <person name="Tsuji K."/>
            <person name="Ueda S."/>
            <person name="Waki K."/>
            <person name="Yamagata H."/>
            <person name="Yamamoto M."/>
            <person name="Yamamoto S."/>
            <person name="Yamane H."/>
            <person name="Yoshiki S."/>
            <person name="Yoshihara R."/>
            <person name="Yukawa K."/>
            <person name="Zhong H."/>
            <person name="Yano M."/>
            <person name="Yuan Q."/>
            <person name="Ouyang S."/>
            <person name="Liu J."/>
            <person name="Jones K.M."/>
            <person name="Gansberger K."/>
            <person name="Moffat K."/>
            <person name="Hill J."/>
            <person name="Bera J."/>
            <person name="Fadrosh D."/>
            <person name="Jin S."/>
            <person name="Johri S."/>
            <person name="Kim M."/>
            <person name="Overton L."/>
            <person name="Reardon M."/>
            <person name="Tsitrin T."/>
            <person name="Vuong H."/>
            <person name="Weaver B."/>
            <person name="Ciecko A."/>
            <person name="Tallon L."/>
            <person name="Jackson J."/>
            <person name="Pai G."/>
            <person name="Aken S.V."/>
            <person name="Utterback T."/>
            <person name="Reidmuller S."/>
            <person name="Feldblyum T."/>
            <person name="Hsiao J."/>
            <person name="Zismann V."/>
            <person name="Iobst S."/>
            <person name="de Vazeille A.R."/>
            <person name="Buell C.R."/>
            <person name="Ying K."/>
            <person name="Li Y."/>
            <person name="Lu T."/>
            <person name="Huang Y."/>
            <person name="Zhao Q."/>
            <person name="Feng Q."/>
            <person name="Zhang L."/>
            <person name="Zhu J."/>
            <person name="Weng Q."/>
            <person name="Mu J."/>
            <person name="Lu Y."/>
            <person name="Fan D."/>
            <person name="Liu Y."/>
            <person name="Guan J."/>
            <person name="Zhang Y."/>
            <person name="Yu S."/>
            <person name="Liu X."/>
            <person name="Zhang Y."/>
            <person name="Hong G."/>
            <person name="Han B."/>
            <person name="Choisne N."/>
            <person name="Demange N."/>
            <person name="Orjeda G."/>
            <person name="Samain S."/>
            <person name="Cattolico L."/>
            <person name="Pelletier E."/>
            <person name="Couloux A."/>
            <person name="Segurens B."/>
            <person name="Wincker P."/>
            <person name="D'Hont A."/>
            <person name="Scarpelli C."/>
            <person name="Weissenbach J."/>
            <person name="Salanoubat M."/>
            <person name="Quetier F."/>
            <person name="Yu Y."/>
            <person name="Kim H.R."/>
            <person name="Rambo T."/>
            <person name="Currie J."/>
            <person name="Collura K."/>
            <person name="Luo M."/>
            <person name="Yang T."/>
            <person name="Ammiraju J.S.S."/>
            <person name="Engler F."/>
            <person name="Soderlund C."/>
            <person name="Wing R.A."/>
            <person name="Palmer L.E."/>
            <person name="de la Bastide M."/>
            <person name="Spiegel L."/>
            <person name="Nascimento L."/>
            <person name="Zutavern T."/>
            <person name="O'Shaughnessy A."/>
            <person name="Dike S."/>
            <person name="Dedhia N."/>
            <person name="Preston R."/>
            <person name="Balija V."/>
            <person name="McCombie W.R."/>
            <person name="Chow T."/>
            <person name="Chen H."/>
            <person name="Chung M."/>
            <person name="Chen C."/>
            <person name="Shaw J."/>
            <person name="Wu H."/>
            <person name="Hsiao K."/>
            <person name="Chao Y."/>
            <person name="Chu M."/>
            <person name="Cheng C."/>
            <person name="Hour A."/>
            <person name="Lee P."/>
            <person name="Lin S."/>
            <person name="Lin Y."/>
            <person name="Liou J."/>
            <person name="Liu S."/>
            <person name="Hsing Y."/>
            <person name="Raghuvanshi S."/>
            <person name="Mohanty A."/>
            <person name="Bharti A.K."/>
            <person name="Gaur A."/>
            <person name="Gupta V."/>
            <person name="Kumar D."/>
            <person name="Ravi V."/>
            <person name="Vij S."/>
            <person name="Kapur A."/>
            <person name="Khurana P."/>
            <person name="Khurana P."/>
            <person name="Khurana J.P."/>
            <person name="Tyagi A.K."/>
            <person name="Gaikwad K."/>
            <person name="Singh A."/>
            <person name="Dalal V."/>
            <person name="Srivastava S."/>
            <person name="Dixit A."/>
            <person name="Pal A.K."/>
            <person name="Ghazi I.A."/>
            <person name="Yadav M."/>
            <person name="Pandit A."/>
            <person name="Bhargava A."/>
            <person name="Sureshbabu K."/>
            <person name="Batra K."/>
            <person name="Sharma T.R."/>
            <person name="Mohapatra T."/>
            <person name="Singh N.K."/>
            <person name="Messing J."/>
            <person name="Nelson A.B."/>
            <person name="Fuks G."/>
            <person name="Kavchok S."/>
            <person name="Keizer G."/>
            <person name="Linton E."/>
            <person name="Llaca V."/>
            <person name="Song R."/>
            <person name="Tanyolac B."/>
            <person name="Young S."/>
            <person name="Ho-Il K."/>
            <person name="Hahn J.H."/>
            <person name="Sangsakoo G."/>
            <person name="Vanavichit A."/>
            <person name="de Mattos Luiz.A.T."/>
            <person name="Zimmer P.D."/>
            <person name="Malone G."/>
            <person name="Dellagostin O."/>
            <person name="de Oliveira A.C."/>
            <person name="Bevan M."/>
            <person name="Bancroft I."/>
            <person name="Minx P."/>
            <person name="Cordum H."/>
            <person name="Wilson R."/>
            <person name="Cheng Z."/>
            <person name="Jin W."/>
            <person name="Jiang J."/>
            <person name="Leong S.A."/>
            <person name="Iwama H."/>
            <person name="Gojobori T."/>
            <person name="Itoh T."/>
            <person name="Niimura Y."/>
            <person name="Fujii Y."/>
            <person name="Habara T."/>
            <person name="Sakai H."/>
            <person name="Sato Y."/>
            <person name="Wilson G."/>
            <person name="Kumar K."/>
            <person name="McCouch S."/>
            <person name="Juretic N."/>
            <person name="Hoen D."/>
            <person name="Wright S."/>
            <person name="Bruskiewich R."/>
            <person name="Bureau T."/>
            <person name="Miyao A."/>
            <person name="Hirochika H."/>
            <person name="Nishikawa T."/>
            <person name="Kadowaki K."/>
            <person name="Sugiura M."/>
            <person name="Burr B."/>
            <person name="Sasaki T."/>
        </authorList>
    </citation>
    <scope>NUCLEOTIDE SEQUENCE [LARGE SCALE GENOMIC DNA]</scope>
    <source>
        <strain evidence="3">cv. Nipponbare</strain>
    </source>
</reference>
<sequence>MGELGVAMREELVAVERRRKLGGGVVSARAETGGGDGRERPARGSSGQRPWRGRSHARRPARDDVANATAVCRRGRPPPPVAVVPLPPVSAAVLLPESPPSPSLPSAPLSPSRRALASGTVARRNRGSGGAHGVRWFGIAAAVLLPSTPPPRARRCRKLASDPGHGLLTSASPPPPRRSAGALPSTTVTAHPLVPPLTIEKKEGRKRKKKEEGRKK</sequence>
<feature type="region of interest" description="Disordered" evidence="1">
    <location>
        <begin position="146"/>
        <end position="216"/>
    </location>
</feature>
<proteinExistence type="predicted"/>
<feature type="compositionally biased region" description="Low complexity" evidence="1">
    <location>
        <begin position="106"/>
        <end position="118"/>
    </location>
</feature>
<protein>
    <submittedName>
        <fullName evidence="2">Uncharacterized protein</fullName>
    </submittedName>
</protein>
<evidence type="ECO:0000256" key="1">
    <source>
        <dbReference type="SAM" id="MobiDB-lite"/>
    </source>
</evidence>
<organism evidence="2 3">
    <name type="scientific">Oryza sativa subsp. japonica</name>
    <name type="common">Rice</name>
    <dbReference type="NCBI Taxonomy" id="39947"/>
    <lineage>
        <taxon>Eukaryota</taxon>
        <taxon>Viridiplantae</taxon>
        <taxon>Streptophyta</taxon>
        <taxon>Embryophyta</taxon>
        <taxon>Tracheophyta</taxon>
        <taxon>Spermatophyta</taxon>
        <taxon>Magnoliopsida</taxon>
        <taxon>Liliopsida</taxon>
        <taxon>Poales</taxon>
        <taxon>Poaceae</taxon>
        <taxon>BOP clade</taxon>
        <taxon>Oryzoideae</taxon>
        <taxon>Oryzeae</taxon>
        <taxon>Oryzinae</taxon>
        <taxon>Oryza</taxon>
        <taxon>Oryza sativa</taxon>
    </lineage>
</organism>
<dbReference type="AlphaFoldDB" id="Q6ERT6"/>
<dbReference type="EMBL" id="AP005428">
    <property type="protein sequence ID" value="BAD28634.1"/>
    <property type="molecule type" value="Genomic_DNA"/>
</dbReference>
<name>Q6ERT6_ORYSJ</name>
<evidence type="ECO:0000313" key="2">
    <source>
        <dbReference type="EMBL" id="BAD28634.1"/>
    </source>
</evidence>
<accession>Q6ERT6</accession>
<gene>
    <name evidence="2" type="primary">P0693E08.24</name>
</gene>
<dbReference type="Proteomes" id="UP000000763">
    <property type="component" value="Chromosome 2"/>
</dbReference>
<feature type="compositionally biased region" description="Pro residues" evidence="1">
    <location>
        <begin position="77"/>
        <end position="88"/>
    </location>
</feature>